<dbReference type="InterPro" id="IPR013324">
    <property type="entry name" value="RNA_pol_sigma_r3/r4-like"/>
</dbReference>
<dbReference type="AlphaFoldDB" id="A0A848KUP2"/>
<proteinExistence type="predicted"/>
<dbReference type="Gene3D" id="1.10.10.10">
    <property type="entry name" value="Winged helix-like DNA-binding domain superfamily/Winged helix DNA-binding domain"/>
    <property type="match status" value="1"/>
</dbReference>
<dbReference type="InterPro" id="IPR036388">
    <property type="entry name" value="WH-like_DNA-bd_sf"/>
</dbReference>
<name>A0A848KUP2_9ACTN</name>
<keyword evidence="2" id="KW-1185">Reference proteome</keyword>
<protein>
    <submittedName>
        <fullName evidence="1">AraC family transcriptional regulator</fullName>
    </submittedName>
</protein>
<dbReference type="RefSeq" id="WP_170192710.1">
    <property type="nucleotide sequence ID" value="NZ_JABBNB010000002.1"/>
</dbReference>
<reference evidence="1 2" key="1">
    <citation type="submission" date="2020-04" db="EMBL/GenBank/DDBJ databases">
        <title>Gordonia sp. nov. TBRC 11910.</title>
        <authorList>
            <person name="Suriyachadkun C."/>
        </authorList>
    </citation>
    <scope>NUCLEOTIDE SEQUENCE [LARGE SCALE GENOMIC DNA]</scope>
    <source>
        <strain evidence="1 2">TBRC 11910</strain>
    </source>
</reference>
<dbReference type="Proteomes" id="UP000550729">
    <property type="component" value="Unassembled WGS sequence"/>
</dbReference>
<gene>
    <name evidence="1" type="ORF">HH308_03120</name>
</gene>
<comment type="caution">
    <text evidence="1">The sequence shown here is derived from an EMBL/GenBank/DDBJ whole genome shotgun (WGS) entry which is preliminary data.</text>
</comment>
<accession>A0A848KUP2</accession>
<dbReference type="EMBL" id="JABBNB010000002">
    <property type="protein sequence ID" value="NMO00203.1"/>
    <property type="molecule type" value="Genomic_DNA"/>
</dbReference>
<dbReference type="SUPFAM" id="SSF88659">
    <property type="entry name" value="Sigma3 and sigma4 domains of RNA polymerase sigma factors"/>
    <property type="match status" value="1"/>
</dbReference>
<organism evidence="1 2">
    <name type="scientific">Gordonia asplenii</name>
    <dbReference type="NCBI Taxonomy" id="2725283"/>
    <lineage>
        <taxon>Bacteria</taxon>
        <taxon>Bacillati</taxon>
        <taxon>Actinomycetota</taxon>
        <taxon>Actinomycetes</taxon>
        <taxon>Mycobacteriales</taxon>
        <taxon>Gordoniaceae</taxon>
        <taxon>Gordonia</taxon>
    </lineage>
</organism>
<evidence type="ECO:0000313" key="1">
    <source>
        <dbReference type="EMBL" id="NMO00203.1"/>
    </source>
</evidence>
<evidence type="ECO:0000313" key="2">
    <source>
        <dbReference type="Proteomes" id="UP000550729"/>
    </source>
</evidence>
<sequence length="78" mass="9034">MTKTGFDQSDPEGDDPVSRLMQLRALADRRAELDREEYFLVLELRERNVSWEAIAAALGVSRQAVHKRFRRRMTGSAR</sequence>